<feature type="binding site" evidence="11">
    <location>
        <position position="133"/>
    </location>
    <ligand>
        <name>substrate</name>
    </ligand>
</feature>
<evidence type="ECO:0000256" key="10">
    <source>
        <dbReference type="ARBA" id="ARBA00048090"/>
    </source>
</evidence>
<keyword evidence="4" id="KW-0808">Transferase</keyword>
<dbReference type="Gene3D" id="3.40.50.300">
    <property type="entry name" value="P-loop containing nucleotide triphosphate hydrolases"/>
    <property type="match status" value="1"/>
</dbReference>
<feature type="active site" description="Proton acceptor" evidence="11">
    <location>
        <position position="115"/>
    </location>
</feature>
<dbReference type="UniPathway" id="UPA00115">
    <property type="reaction ID" value="UER00412"/>
</dbReference>
<sequence>MGAVTGATMIATPDQQKRAAAREAALLVETGMYLGLGTGSTVEYFLDALSERIKAESLSITCVATSLVTERRAAELGIGVVPLSGMLDLAIDGADEVEFGTLHLIKGLGGALLREKQIAESARQFVVIADESKLVRRLGERTPLPVEIVDFAVERTIARIGDIGLPGVLRMSDAATPYRTDNGNRIVDCTMAVAMTPPVLEATLKTIAGVVETGLFTHGCAAAIIGMTDGSTRRFDGDPWARAGVASHVATLRSMGLPLPHPKPVIAVMGVSASGKSTIGALLAACLGVAFIDGDDLHPQSNRAKMQAGHPLNDNDRLPWLHRIAGALRGWRDAGCGGVIVSSLLTRHYRDLVRSGCAGLILVNLTGRRDLLAKRAAGRHGHFMPPDLLDSQFATLEPPGADETVMNIDVDASPIAIVTSIMQRLAEGV</sequence>
<evidence type="ECO:0000313" key="13">
    <source>
        <dbReference type="Proteomes" id="UP000186308"/>
    </source>
</evidence>
<dbReference type="NCBIfam" id="TIGR00021">
    <property type="entry name" value="rpiA"/>
    <property type="match status" value="1"/>
</dbReference>
<comment type="catalytic activity">
    <reaction evidence="10">
        <text>D-gluconate + ATP = 6-phospho-D-gluconate + ADP + H(+)</text>
        <dbReference type="Rhea" id="RHEA:19433"/>
        <dbReference type="ChEBI" id="CHEBI:15378"/>
        <dbReference type="ChEBI" id="CHEBI:18391"/>
        <dbReference type="ChEBI" id="CHEBI:30616"/>
        <dbReference type="ChEBI" id="CHEBI:58759"/>
        <dbReference type="ChEBI" id="CHEBI:456216"/>
        <dbReference type="EC" id="2.7.1.12"/>
    </reaction>
</comment>
<evidence type="ECO:0000256" key="1">
    <source>
        <dbReference type="ARBA" id="ARBA00001713"/>
    </source>
</evidence>
<proteinExistence type="inferred from homology"/>
<dbReference type="InterPro" id="IPR027417">
    <property type="entry name" value="P-loop_NTPase"/>
</dbReference>
<dbReference type="CDD" id="cd02021">
    <property type="entry name" value="GntK"/>
    <property type="match status" value="1"/>
</dbReference>
<evidence type="ECO:0000313" key="12">
    <source>
        <dbReference type="EMBL" id="SIR15491.1"/>
    </source>
</evidence>
<evidence type="ECO:0000256" key="11">
    <source>
        <dbReference type="HAMAP-Rule" id="MF_00170"/>
    </source>
</evidence>
<dbReference type="NCBIfam" id="NF001924">
    <property type="entry name" value="PRK00702.1"/>
    <property type="match status" value="1"/>
</dbReference>
<evidence type="ECO:0000256" key="2">
    <source>
        <dbReference type="ARBA" id="ARBA00004761"/>
    </source>
</evidence>
<comment type="caution">
    <text evidence="12">The sequence shown here is derived from an EMBL/GenBank/DDBJ whole genome shotgun (WGS) entry which is preliminary data.</text>
</comment>
<dbReference type="GO" id="GO:0009052">
    <property type="term" value="P:pentose-phosphate shunt, non-oxidative branch"/>
    <property type="evidence" value="ECO:0007669"/>
    <property type="project" value="UniProtKB-UniRule"/>
</dbReference>
<dbReference type="SUPFAM" id="SSF100950">
    <property type="entry name" value="NagB/RpiA/CoA transferase-like"/>
    <property type="match status" value="1"/>
</dbReference>
<keyword evidence="5" id="KW-0547">Nucleotide-binding</keyword>
<comment type="pathway">
    <text evidence="11">Carbohydrate degradation; pentose phosphate pathway; D-ribose 5-phosphate from D-ribulose 5-phosphate (non-oxidative stage): step 1/1.</text>
</comment>
<dbReference type="PANTHER" id="PTHR11934">
    <property type="entry name" value="RIBOSE-5-PHOSPHATE ISOMERASE"/>
    <property type="match status" value="1"/>
</dbReference>
<dbReference type="GO" id="GO:0004751">
    <property type="term" value="F:ribose-5-phosphate isomerase activity"/>
    <property type="evidence" value="ECO:0007669"/>
    <property type="project" value="UniProtKB-UniRule"/>
</dbReference>
<evidence type="ECO:0000256" key="4">
    <source>
        <dbReference type="ARBA" id="ARBA00022679"/>
    </source>
</evidence>
<dbReference type="GO" id="GO:0046316">
    <property type="term" value="F:gluconokinase activity"/>
    <property type="evidence" value="ECO:0007669"/>
    <property type="project" value="UniProtKB-EC"/>
</dbReference>
<dbReference type="PANTHER" id="PTHR11934:SF0">
    <property type="entry name" value="RIBOSE-5-PHOSPHATE ISOMERASE"/>
    <property type="match status" value="1"/>
</dbReference>
<feature type="binding site" evidence="11">
    <location>
        <begin position="92"/>
        <end position="95"/>
    </location>
    <ligand>
        <name>substrate</name>
    </ligand>
</feature>
<dbReference type="Gene3D" id="3.40.50.1360">
    <property type="match status" value="1"/>
</dbReference>
<gene>
    <name evidence="11" type="primary">rpiA</name>
    <name evidence="12" type="ORF">SAMN05421828_11721</name>
</gene>
<dbReference type="EMBL" id="FTNE01000017">
    <property type="protein sequence ID" value="SIR15491.1"/>
    <property type="molecule type" value="Genomic_DNA"/>
</dbReference>
<keyword evidence="7" id="KW-0067">ATP-binding</keyword>
<comment type="catalytic activity">
    <reaction evidence="1 11">
        <text>aldehydo-D-ribose 5-phosphate = D-ribulose 5-phosphate</text>
        <dbReference type="Rhea" id="RHEA:14657"/>
        <dbReference type="ChEBI" id="CHEBI:58121"/>
        <dbReference type="ChEBI" id="CHEBI:58273"/>
        <dbReference type="EC" id="5.3.1.6"/>
    </reaction>
</comment>
<dbReference type="SMART" id="SM01134">
    <property type="entry name" value="DeoRC"/>
    <property type="match status" value="1"/>
</dbReference>
<accession>A0A8G2CM34</accession>
<protein>
    <recommendedName>
        <fullName evidence="11">Ribose-5-phosphate isomerase A</fullName>
        <ecNumber evidence="11">5.3.1.6</ecNumber>
    </recommendedName>
    <alternativeName>
        <fullName evidence="11">Phosphoriboisomerase A</fullName>
        <shortName evidence="11">PRI</shortName>
    </alternativeName>
</protein>
<dbReference type="InterPro" id="IPR004788">
    <property type="entry name" value="Ribose5P_isomerase_type_A"/>
</dbReference>
<comment type="similarity">
    <text evidence="3">Belongs to the gluconokinase GntK/GntV family.</text>
</comment>
<dbReference type="InterPro" id="IPR037171">
    <property type="entry name" value="NagB/RpiA_transferase-like"/>
</dbReference>
<dbReference type="GO" id="GO:0005829">
    <property type="term" value="C:cytosol"/>
    <property type="evidence" value="ECO:0007669"/>
    <property type="project" value="TreeGrafter"/>
</dbReference>
<keyword evidence="6" id="KW-0418">Kinase</keyword>
<dbReference type="SUPFAM" id="SSF52540">
    <property type="entry name" value="P-loop containing nucleoside triphosphate hydrolases"/>
    <property type="match status" value="1"/>
</dbReference>
<reference evidence="12 13" key="1">
    <citation type="submission" date="2017-01" db="EMBL/GenBank/DDBJ databases">
        <authorList>
            <person name="Varghese N."/>
            <person name="Submissions S."/>
        </authorList>
    </citation>
    <scope>NUCLEOTIDE SEQUENCE [LARGE SCALE GENOMIC DNA]</scope>
    <source>
        <strain evidence="12 13">ATCC 35905</strain>
    </source>
</reference>
<organism evidence="12 13">
    <name type="scientific">Acidiphilium rubrum</name>
    <dbReference type="NCBI Taxonomy" id="526"/>
    <lineage>
        <taxon>Bacteria</taxon>
        <taxon>Pseudomonadati</taxon>
        <taxon>Pseudomonadota</taxon>
        <taxon>Alphaproteobacteria</taxon>
        <taxon>Acetobacterales</taxon>
        <taxon>Acidocellaceae</taxon>
        <taxon>Acidiphilium</taxon>
    </lineage>
</organism>
<evidence type="ECO:0000256" key="3">
    <source>
        <dbReference type="ARBA" id="ARBA00008420"/>
    </source>
</evidence>
<dbReference type="GO" id="GO:0006014">
    <property type="term" value="P:D-ribose metabolic process"/>
    <property type="evidence" value="ECO:0007669"/>
    <property type="project" value="TreeGrafter"/>
</dbReference>
<dbReference type="FunFam" id="3.40.50.300:FF:000522">
    <property type="entry name" value="Gluconokinase"/>
    <property type="match status" value="1"/>
</dbReference>
<evidence type="ECO:0000256" key="6">
    <source>
        <dbReference type="ARBA" id="ARBA00022777"/>
    </source>
</evidence>
<evidence type="ECO:0000256" key="9">
    <source>
        <dbReference type="ARBA" id="ARBA00023235"/>
    </source>
</evidence>
<dbReference type="SUPFAM" id="SSF75445">
    <property type="entry name" value="D-ribose-5-phosphate isomerase (RpiA), lid domain"/>
    <property type="match status" value="1"/>
</dbReference>
<dbReference type="NCBIfam" id="TIGR01313">
    <property type="entry name" value="therm_gnt_kin"/>
    <property type="match status" value="1"/>
</dbReference>
<dbReference type="EC" id="5.3.1.6" evidence="11"/>
<dbReference type="CDD" id="cd01398">
    <property type="entry name" value="RPI_A"/>
    <property type="match status" value="1"/>
</dbReference>
<dbReference type="AlphaFoldDB" id="A0A8G2CM34"/>
<dbReference type="Gene3D" id="3.30.70.260">
    <property type="match status" value="1"/>
</dbReference>
<evidence type="ECO:0000256" key="7">
    <source>
        <dbReference type="ARBA" id="ARBA00022840"/>
    </source>
</evidence>
<comment type="pathway">
    <text evidence="2">Carbohydrate acid metabolism.</text>
</comment>
<feature type="binding site" evidence="11">
    <location>
        <begin position="106"/>
        <end position="109"/>
    </location>
    <ligand>
        <name>substrate</name>
    </ligand>
</feature>
<name>A0A8G2CM34_ACIRU</name>
<comment type="function">
    <text evidence="11">Catalyzes the reversible conversion of ribose-5-phosphate to ribulose 5-phosphate.</text>
</comment>
<dbReference type="GO" id="GO:0005524">
    <property type="term" value="F:ATP binding"/>
    <property type="evidence" value="ECO:0007669"/>
    <property type="project" value="UniProtKB-KW"/>
</dbReference>
<dbReference type="HAMAP" id="MF_00170">
    <property type="entry name" value="Rib_5P_isom_A"/>
    <property type="match status" value="1"/>
</dbReference>
<keyword evidence="13" id="KW-1185">Reference proteome</keyword>
<comment type="subunit">
    <text evidence="11">Homodimer.</text>
</comment>
<keyword evidence="8" id="KW-0311">Gluconate utilization</keyword>
<dbReference type="InterPro" id="IPR020672">
    <property type="entry name" value="Ribose5P_isomerase_typA_subgr"/>
</dbReference>
<dbReference type="InterPro" id="IPR006001">
    <property type="entry name" value="Therm_gnt_kin"/>
</dbReference>
<evidence type="ECO:0000256" key="5">
    <source>
        <dbReference type="ARBA" id="ARBA00022741"/>
    </source>
</evidence>
<comment type="similarity">
    <text evidence="11">Belongs to the ribose 5-phosphate isomerase family.</text>
</comment>
<evidence type="ECO:0000256" key="8">
    <source>
        <dbReference type="ARBA" id="ARBA00023064"/>
    </source>
</evidence>
<feature type="binding site" evidence="11">
    <location>
        <begin position="38"/>
        <end position="41"/>
    </location>
    <ligand>
        <name>substrate</name>
    </ligand>
</feature>
<dbReference type="Pfam" id="PF06026">
    <property type="entry name" value="Rib_5-P_isom_A"/>
    <property type="match status" value="1"/>
</dbReference>
<dbReference type="GO" id="GO:0019521">
    <property type="term" value="P:D-gluconate metabolic process"/>
    <property type="evidence" value="ECO:0007669"/>
    <property type="project" value="UniProtKB-KW"/>
</dbReference>
<keyword evidence="9 11" id="KW-0413">Isomerase</keyword>
<dbReference type="Proteomes" id="UP000186308">
    <property type="component" value="Unassembled WGS sequence"/>
</dbReference>
<dbReference type="RefSeq" id="WP_245594139.1">
    <property type="nucleotide sequence ID" value="NZ_FTNE01000017.1"/>
</dbReference>
<dbReference type="FunFam" id="3.40.50.1360:FF:000001">
    <property type="entry name" value="Ribose-5-phosphate isomerase A"/>
    <property type="match status" value="1"/>
</dbReference>